<dbReference type="Proteomes" id="UP001281761">
    <property type="component" value="Unassembled WGS sequence"/>
</dbReference>
<protein>
    <submittedName>
        <fullName evidence="1">Uncharacterized protein</fullName>
    </submittedName>
</protein>
<accession>A0ABQ9XCF6</accession>
<name>A0ABQ9XCF6_9EUKA</name>
<organism evidence="1 2">
    <name type="scientific">Blattamonas nauphoetae</name>
    <dbReference type="NCBI Taxonomy" id="2049346"/>
    <lineage>
        <taxon>Eukaryota</taxon>
        <taxon>Metamonada</taxon>
        <taxon>Preaxostyla</taxon>
        <taxon>Oxymonadida</taxon>
        <taxon>Blattamonas</taxon>
    </lineage>
</organism>
<evidence type="ECO:0000313" key="2">
    <source>
        <dbReference type="Proteomes" id="UP001281761"/>
    </source>
</evidence>
<sequence length="392" mass="43572">MEEGTASLNTSNDDYLTHSRNLLSTVIVLPNPFLNWDPNSELSIDDKLRIYHSLVAHIKAEHSFCNALQDRAARFLKSLEPKWYQNELVSRLVTDLVPSSNGSTSGFVDSIASLLSCPHSIVVAAAISFLRSSTRAVSLEIRCRLVESDLVSTSLVSLQPHTLSLSASEDIFDKQLQIIEECLKLAHPFTLLKLGITVEDDAISHHEILFQKVVIASSQFVTFLISNRFILNGKLLASFMSLLVKLLIIAPFHLPTLEFVIASPIVMAFFSCLSIVKDSKQLLCALDNINTLIKIWKKQSSEVSQSGKQILQALISEGFENSLEQMLMINKGGAYGFRFVRACESISNSFMRTLLGCWEYSDCWCRRTDSGIASNRPEMTDTSSTVLSPNNS</sequence>
<dbReference type="EMBL" id="JARBJD010000141">
    <property type="protein sequence ID" value="KAK2950196.1"/>
    <property type="molecule type" value="Genomic_DNA"/>
</dbReference>
<proteinExistence type="predicted"/>
<gene>
    <name evidence="1" type="ORF">BLNAU_14882</name>
</gene>
<evidence type="ECO:0000313" key="1">
    <source>
        <dbReference type="EMBL" id="KAK2950196.1"/>
    </source>
</evidence>
<comment type="caution">
    <text evidence="1">The sequence shown here is derived from an EMBL/GenBank/DDBJ whole genome shotgun (WGS) entry which is preliminary data.</text>
</comment>
<keyword evidence="2" id="KW-1185">Reference proteome</keyword>
<reference evidence="1 2" key="1">
    <citation type="journal article" date="2022" name="bioRxiv">
        <title>Genomics of Preaxostyla Flagellates Illuminates Evolutionary Transitions and the Path Towards Mitochondrial Loss.</title>
        <authorList>
            <person name="Novak L.V.F."/>
            <person name="Treitli S.C."/>
            <person name="Pyrih J."/>
            <person name="Halakuc P."/>
            <person name="Pipaliya S.V."/>
            <person name="Vacek V."/>
            <person name="Brzon O."/>
            <person name="Soukal P."/>
            <person name="Eme L."/>
            <person name="Dacks J.B."/>
            <person name="Karnkowska A."/>
            <person name="Elias M."/>
            <person name="Hampl V."/>
        </authorList>
    </citation>
    <scope>NUCLEOTIDE SEQUENCE [LARGE SCALE GENOMIC DNA]</scope>
    <source>
        <strain evidence="1">NAU3</strain>
        <tissue evidence="1">Gut</tissue>
    </source>
</reference>